<dbReference type="AlphaFoldDB" id="A0A8T2ILV2"/>
<evidence type="ECO:0000259" key="2">
    <source>
        <dbReference type="Pfam" id="PF22911"/>
    </source>
</evidence>
<evidence type="ECO:0000313" key="4">
    <source>
        <dbReference type="Proteomes" id="UP000812440"/>
    </source>
</evidence>
<dbReference type="GO" id="GO:0032007">
    <property type="term" value="P:negative regulation of TOR signaling"/>
    <property type="evidence" value="ECO:0007669"/>
    <property type="project" value="InterPro"/>
</dbReference>
<dbReference type="OrthoDB" id="9992964at2759"/>
<feature type="domain" description="Proline-rich AKT1 substrate 1 N-terminal" evidence="2">
    <location>
        <begin position="8"/>
        <end position="73"/>
    </location>
</feature>
<dbReference type="Pfam" id="PF22911">
    <property type="entry name" value="PRAS_NT"/>
    <property type="match status" value="1"/>
</dbReference>
<feature type="region of interest" description="Disordered" evidence="1">
    <location>
        <begin position="171"/>
        <end position="203"/>
    </location>
</feature>
<dbReference type="Pfam" id="PF15798">
    <property type="entry name" value="PRAS"/>
    <property type="match status" value="1"/>
</dbReference>
<protein>
    <recommendedName>
        <fullName evidence="2">Proline-rich AKT1 substrate 1 N-terminal domain-containing protein</fullName>
    </recommendedName>
</protein>
<evidence type="ECO:0000313" key="3">
    <source>
        <dbReference type="EMBL" id="KAG8433925.1"/>
    </source>
</evidence>
<dbReference type="EMBL" id="JAACNH010000008">
    <property type="protein sequence ID" value="KAG8433925.1"/>
    <property type="molecule type" value="Genomic_DNA"/>
</dbReference>
<sequence>MTDMADNHREAWEVLVNAADKYRRQTGNEIVLITAYKPKLLSSFEYSVHGSGLLLEATQRYLDDISVVHKTTAFTSPMPINKSNLETSSTRQNSYSKSYPSIYGREGFSSVEDNDRSIPVMQNKMPDLMSKMEPQDEDDYDYNKESHLDKVNEHVASDSAAGLFLMDEDSNSQDCEPFFESDQEESTDDGSLNEDVPGHLPPQRNYQQYAKSLPVTVPVWGFKDKKQHNKSSDDEVGKFPSPDLDRIAASMRALTIDHSQPFGDLPRPRLNTGDFQKTYRKY</sequence>
<dbReference type="Proteomes" id="UP000812440">
    <property type="component" value="Chromosome 7"/>
</dbReference>
<feature type="region of interest" description="Disordered" evidence="1">
    <location>
        <begin position="259"/>
        <end position="282"/>
    </location>
</feature>
<organism evidence="3 4">
    <name type="scientific">Hymenochirus boettgeri</name>
    <name type="common">Congo dwarf clawed frog</name>
    <dbReference type="NCBI Taxonomy" id="247094"/>
    <lineage>
        <taxon>Eukaryota</taxon>
        <taxon>Metazoa</taxon>
        <taxon>Chordata</taxon>
        <taxon>Craniata</taxon>
        <taxon>Vertebrata</taxon>
        <taxon>Euteleostomi</taxon>
        <taxon>Amphibia</taxon>
        <taxon>Batrachia</taxon>
        <taxon>Anura</taxon>
        <taxon>Pipoidea</taxon>
        <taxon>Pipidae</taxon>
        <taxon>Pipinae</taxon>
        <taxon>Hymenochirus</taxon>
    </lineage>
</organism>
<dbReference type="GO" id="GO:0005737">
    <property type="term" value="C:cytoplasm"/>
    <property type="evidence" value="ECO:0007669"/>
    <property type="project" value="TreeGrafter"/>
</dbReference>
<evidence type="ECO:0000256" key="1">
    <source>
        <dbReference type="SAM" id="MobiDB-lite"/>
    </source>
</evidence>
<accession>A0A8T2ILV2</accession>
<name>A0A8T2ILV2_9PIPI</name>
<reference evidence="3" key="1">
    <citation type="thesis" date="2020" institute="ProQuest LLC" country="789 East Eisenhower Parkway, Ann Arbor, MI, USA">
        <title>Comparative Genomics and Chromosome Evolution.</title>
        <authorList>
            <person name="Mudd A.B."/>
        </authorList>
    </citation>
    <scope>NUCLEOTIDE SEQUENCE</scope>
    <source>
        <strain evidence="3">Female2</strain>
        <tissue evidence="3">Blood</tissue>
    </source>
</reference>
<gene>
    <name evidence="3" type="ORF">GDO86_012336</name>
</gene>
<feature type="compositionally biased region" description="Acidic residues" evidence="1">
    <location>
        <begin position="171"/>
        <end position="192"/>
    </location>
</feature>
<proteinExistence type="predicted"/>
<comment type="caution">
    <text evidence="3">The sequence shown here is derived from an EMBL/GenBank/DDBJ whole genome shotgun (WGS) entry which is preliminary data.</text>
</comment>
<dbReference type="PANTHER" id="PTHR21844">
    <property type="entry name" value="AKT1 SUBSTRATE 1 PROTEIN"/>
    <property type="match status" value="1"/>
</dbReference>
<dbReference type="GO" id="GO:0048011">
    <property type="term" value="P:neurotrophin TRK receptor signaling pathway"/>
    <property type="evidence" value="ECO:0007669"/>
    <property type="project" value="InterPro"/>
</dbReference>
<dbReference type="PANTHER" id="PTHR21844:SF2">
    <property type="entry name" value="PROLINE-RICH AKT1 SUBSTRATE 1"/>
    <property type="match status" value="1"/>
</dbReference>
<keyword evidence="4" id="KW-1185">Reference proteome</keyword>
<dbReference type="InterPro" id="IPR026682">
    <property type="entry name" value="AKT1S1"/>
</dbReference>
<dbReference type="InterPro" id="IPR055192">
    <property type="entry name" value="PRAS_NT"/>
</dbReference>